<protein>
    <submittedName>
        <fullName evidence="1">Uncharacterized protein</fullName>
    </submittedName>
</protein>
<evidence type="ECO:0000313" key="2">
    <source>
        <dbReference type="Proteomes" id="UP000193685"/>
    </source>
</evidence>
<organism evidence="1 2">
    <name type="scientific">Protomyces lactucae-debilis</name>
    <dbReference type="NCBI Taxonomy" id="2754530"/>
    <lineage>
        <taxon>Eukaryota</taxon>
        <taxon>Fungi</taxon>
        <taxon>Dikarya</taxon>
        <taxon>Ascomycota</taxon>
        <taxon>Taphrinomycotina</taxon>
        <taxon>Taphrinomycetes</taxon>
        <taxon>Taphrinales</taxon>
        <taxon>Protomycetaceae</taxon>
        <taxon>Protomyces</taxon>
    </lineage>
</organism>
<comment type="caution">
    <text evidence="1">The sequence shown here is derived from an EMBL/GenBank/DDBJ whole genome shotgun (WGS) entry which is preliminary data.</text>
</comment>
<dbReference type="RefSeq" id="XP_040726840.1">
    <property type="nucleotide sequence ID" value="XM_040868965.1"/>
</dbReference>
<sequence>MLFLQQLISMLESCLIPSIQVSSPRRSRNQLSSIELASQQVPSTTISWLRLTWSLFLLIHCAP</sequence>
<dbReference type="GeneID" id="63785564"/>
<feature type="non-terminal residue" evidence="1">
    <location>
        <position position="63"/>
    </location>
</feature>
<accession>A0A1Y2FN96</accession>
<evidence type="ECO:0000313" key="1">
    <source>
        <dbReference type="EMBL" id="ORY85057.1"/>
    </source>
</evidence>
<dbReference type="EMBL" id="MCFI01000005">
    <property type="protein sequence ID" value="ORY85057.1"/>
    <property type="molecule type" value="Genomic_DNA"/>
</dbReference>
<dbReference type="AlphaFoldDB" id="A0A1Y2FN96"/>
<gene>
    <name evidence="1" type="ORF">BCR37DRAFT_378093</name>
</gene>
<name>A0A1Y2FN96_PROLT</name>
<dbReference type="Proteomes" id="UP000193685">
    <property type="component" value="Unassembled WGS sequence"/>
</dbReference>
<reference evidence="1 2" key="1">
    <citation type="submission" date="2016-07" db="EMBL/GenBank/DDBJ databases">
        <title>Pervasive Adenine N6-methylation of Active Genes in Fungi.</title>
        <authorList>
            <consortium name="DOE Joint Genome Institute"/>
            <person name="Mondo S.J."/>
            <person name="Dannebaum R.O."/>
            <person name="Kuo R.C."/>
            <person name="Labutti K."/>
            <person name="Haridas S."/>
            <person name="Kuo A."/>
            <person name="Salamov A."/>
            <person name="Ahrendt S.R."/>
            <person name="Lipzen A."/>
            <person name="Sullivan W."/>
            <person name="Andreopoulos W.B."/>
            <person name="Clum A."/>
            <person name="Lindquist E."/>
            <person name="Daum C."/>
            <person name="Ramamoorthy G.K."/>
            <person name="Gryganskyi A."/>
            <person name="Culley D."/>
            <person name="Magnuson J.K."/>
            <person name="James T.Y."/>
            <person name="O'Malley M.A."/>
            <person name="Stajich J.E."/>
            <person name="Spatafora J.W."/>
            <person name="Visel A."/>
            <person name="Grigoriev I.V."/>
        </authorList>
    </citation>
    <scope>NUCLEOTIDE SEQUENCE [LARGE SCALE GENOMIC DNA]</scope>
    <source>
        <strain evidence="1 2">12-1054</strain>
    </source>
</reference>
<proteinExistence type="predicted"/>
<keyword evidence="2" id="KW-1185">Reference proteome</keyword>